<dbReference type="Proteomes" id="UP001234297">
    <property type="component" value="Chromosome 6"/>
</dbReference>
<proteinExistence type="predicted"/>
<protein>
    <submittedName>
        <fullName evidence="1">Uncharacterized protein</fullName>
    </submittedName>
</protein>
<reference evidence="1 2" key="1">
    <citation type="journal article" date="2022" name="Hortic Res">
        <title>A haplotype resolved chromosomal level avocado genome allows analysis of novel avocado genes.</title>
        <authorList>
            <person name="Nath O."/>
            <person name="Fletcher S.J."/>
            <person name="Hayward A."/>
            <person name="Shaw L.M."/>
            <person name="Masouleh A.K."/>
            <person name="Furtado A."/>
            <person name="Henry R.J."/>
            <person name="Mitter N."/>
        </authorList>
    </citation>
    <scope>NUCLEOTIDE SEQUENCE [LARGE SCALE GENOMIC DNA]</scope>
    <source>
        <strain evidence="2">cv. Hass</strain>
    </source>
</reference>
<evidence type="ECO:0000313" key="2">
    <source>
        <dbReference type="Proteomes" id="UP001234297"/>
    </source>
</evidence>
<name>A0ACC2KXB0_PERAE</name>
<gene>
    <name evidence="1" type="ORF">MRB53_019176</name>
</gene>
<accession>A0ACC2KXB0</accession>
<organism evidence="1 2">
    <name type="scientific">Persea americana</name>
    <name type="common">Avocado</name>
    <dbReference type="NCBI Taxonomy" id="3435"/>
    <lineage>
        <taxon>Eukaryota</taxon>
        <taxon>Viridiplantae</taxon>
        <taxon>Streptophyta</taxon>
        <taxon>Embryophyta</taxon>
        <taxon>Tracheophyta</taxon>
        <taxon>Spermatophyta</taxon>
        <taxon>Magnoliopsida</taxon>
        <taxon>Magnoliidae</taxon>
        <taxon>Laurales</taxon>
        <taxon>Lauraceae</taxon>
        <taxon>Persea</taxon>
    </lineage>
</organism>
<evidence type="ECO:0000313" key="1">
    <source>
        <dbReference type="EMBL" id="KAJ8625869.1"/>
    </source>
</evidence>
<sequence>MLTFKRTLYWRLSMKGNKEWVGRKDHITEVVNPSHRKRANENLGEEKMPQSAIGWAWHPSIALRDGVFVPAGSNDLYSPTKEKAANRGAYHSCLCCGGSGVPSAVLRSNSSLLRHRLRASAYRRQGRLADGVEP</sequence>
<keyword evidence="2" id="KW-1185">Reference proteome</keyword>
<comment type="caution">
    <text evidence="1">The sequence shown here is derived from an EMBL/GenBank/DDBJ whole genome shotgun (WGS) entry which is preliminary data.</text>
</comment>
<dbReference type="EMBL" id="CM056814">
    <property type="protein sequence ID" value="KAJ8625869.1"/>
    <property type="molecule type" value="Genomic_DNA"/>
</dbReference>